<dbReference type="RefSeq" id="WP_029161782.1">
    <property type="nucleotide sequence ID" value="NZ_CP009933.1"/>
</dbReference>
<dbReference type="AlphaFoldDB" id="A0A0E3M5Z3"/>
<gene>
    <name evidence="2" type="ORF">CSCA_1909</name>
</gene>
<dbReference type="HOGENOM" id="CLU_2245278_0_0_9"/>
<dbReference type="Proteomes" id="UP000033115">
    <property type="component" value="Chromosome"/>
</dbReference>
<feature type="transmembrane region" description="Helical" evidence="1">
    <location>
        <begin position="49"/>
        <end position="68"/>
    </location>
</feature>
<dbReference type="EMBL" id="CP009933">
    <property type="protein sequence ID" value="AKA69034.1"/>
    <property type="molecule type" value="Genomic_DNA"/>
</dbReference>
<dbReference type="KEGG" id="csq:CSCA_1909"/>
<keyword evidence="1" id="KW-0472">Membrane</keyword>
<name>A0A0E3M5Z3_CLOSL</name>
<feature type="transmembrane region" description="Helical" evidence="1">
    <location>
        <begin position="6"/>
        <end position="29"/>
    </location>
</feature>
<keyword evidence="1" id="KW-1133">Transmembrane helix</keyword>
<keyword evidence="3" id="KW-1185">Reference proteome</keyword>
<evidence type="ECO:0000256" key="1">
    <source>
        <dbReference type="SAM" id="Phobius"/>
    </source>
</evidence>
<protein>
    <submittedName>
        <fullName evidence="2">Uncharacterized protein</fullName>
    </submittedName>
</protein>
<dbReference type="STRING" id="1548.CSCA_1909"/>
<reference evidence="2 3" key="1">
    <citation type="journal article" date="2015" name="J. Biotechnol.">
        <title>Complete genome sequence of a malodorant-producing acetogen, Clostridium scatologenes ATCC 25775(T).</title>
        <authorList>
            <person name="Zhu Z."/>
            <person name="Guo T."/>
            <person name="Zheng H."/>
            <person name="Song T."/>
            <person name="Ouyang P."/>
            <person name="Xie J."/>
        </authorList>
    </citation>
    <scope>NUCLEOTIDE SEQUENCE [LARGE SCALE GENOMIC DNA]</scope>
    <source>
        <strain evidence="2 3">ATCC 25775</strain>
    </source>
</reference>
<sequence length="104" mass="11898">MIQIIIFVILLILIIVTFIMELIIGVLWIRKIRKKVPLNNIILKLKRNAIILGSLFTFMLILIAFSHFSANTPSIVDKNGKTVPESISELRKVELNGKQEWVSI</sequence>
<organism evidence="2 3">
    <name type="scientific">Clostridium scatologenes</name>
    <dbReference type="NCBI Taxonomy" id="1548"/>
    <lineage>
        <taxon>Bacteria</taxon>
        <taxon>Bacillati</taxon>
        <taxon>Bacillota</taxon>
        <taxon>Clostridia</taxon>
        <taxon>Eubacteriales</taxon>
        <taxon>Clostridiaceae</taxon>
        <taxon>Clostridium</taxon>
    </lineage>
</organism>
<keyword evidence="1" id="KW-0812">Transmembrane</keyword>
<evidence type="ECO:0000313" key="2">
    <source>
        <dbReference type="EMBL" id="AKA69034.1"/>
    </source>
</evidence>
<evidence type="ECO:0000313" key="3">
    <source>
        <dbReference type="Proteomes" id="UP000033115"/>
    </source>
</evidence>
<accession>A0A0E3M5Z3</accession>
<proteinExistence type="predicted"/>